<comment type="caution">
    <text evidence="1">The sequence shown here is derived from an EMBL/GenBank/DDBJ whole genome shotgun (WGS) entry which is preliminary data.</text>
</comment>
<organism evidence="1 2">
    <name type="scientific">Bacillus cytotoxicus</name>
    <dbReference type="NCBI Taxonomy" id="580165"/>
    <lineage>
        <taxon>Bacteria</taxon>
        <taxon>Bacillati</taxon>
        <taxon>Bacillota</taxon>
        <taxon>Bacilli</taxon>
        <taxon>Bacillales</taxon>
        <taxon>Bacillaceae</taxon>
        <taxon>Bacillus</taxon>
        <taxon>Bacillus cereus group</taxon>
    </lineage>
</organism>
<sequence>MANSIFKTYEVTLDTMIDTDSLKVIKYSQNDLNSAKLIINIQHNGQEFNLSSATSIRISFEKEDGKLVYQDCQPINVLSGKYQVLLNTQTLVVIGKVRFQIHIEFPNQKIDTQKFFFVVDKSFMSDQTIKSTNVMPLIEQAIEAGKKLEGVDIQKIVDATKTAEDAKKKSEENAVKIVDLQQDVDFLKKNGTGGGSGILSFQTLADLQKTFPNGTDKPVWIISENSWYYWWESNDNTPPNNVTNLTASNITGTTVTLSWAASSSNDTVGYDVFKGTTFITTVTGTSYNIGGLSNNTSYTFWVKAKDAAGNIASGTSVNVTTTNTIPTDTTPPIVSANPSGGTFTSTQSVVLSVNETATIYYTTNGTTPTTSSPIYNAPIIVSTNMMIKFFAKDTAGNSSVVQTAAYTINETPSNPGDVLFYDTFNRADSTSLGASDSGHTWTDYKSINGTITLGIRGGMAYMSGGTWASAATKFRRFTTVPITTNNFVLEVQTKSLPQGSGDSLGICIRMPVIDGDMIYLLKPAISVPSGKYSLAKIPYGNNVNTIGQSTSLAGEDDLVRIEHRSDGSIKVYINDVLEISANETLALNTNTRVGIGINADIAGLGIDSFKVTSI</sequence>
<accession>A0ACC6A985</accession>
<name>A0ACC6A985_9BACI</name>
<dbReference type="EMBL" id="JAMBOP010000012">
    <property type="protein sequence ID" value="MCM3736457.1"/>
    <property type="molecule type" value="Genomic_DNA"/>
</dbReference>
<keyword evidence="2" id="KW-1185">Reference proteome</keyword>
<gene>
    <name evidence="1" type="ORF">M3215_11635</name>
</gene>
<proteinExistence type="predicted"/>
<protein>
    <submittedName>
        <fullName evidence="1">Chitobiase/beta-hexosaminidase C-terminal domain-containing protein</fullName>
    </submittedName>
</protein>
<dbReference type="Proteomes" id="UP001202289">
    <property type="component" value="Unassembled WGS sequence"/>
</dbReference>
<evidence type="ECO:0000313" key="2">
    <source>
        <dbReference type="Proteomes" id="UP001202289"/>
    </source>
</evidence>
<evidence type="ECO:0000313" key="1">
    <source>
        <dbReference type="EMBL" id="MCM3736457.1"/>
    </source>
</evidence>
<reference evidence="1" key="1">
    <citation type="submission" date="2022-05" db="EMBL/GenBank/DDBJ databases">
        <title>Comparative Genomics of Spacecraft Associated Microbes.</title>
        <authorList>
            <person name="Tran M.T."/>
            <person name="Wright A."/>
            <person name="Seuylemezian A."/>
            <person name="Eisen J."/>
            <person name="Coil D."/>
        </authorList>
    </citation>
    <scope>NUCLEOTIDE SEQUENCE</scope>
    <source>
        <strain evidence="1">FAIRING 10M-2.2</strain>
    </source>
</reference>